<proteinExistence type="inferred from homology"/>
<dbReference type="RefSeq" id="XP_007783096.1">
    <property type="nucleotide sequence ID" value="XM_007784906.1"/>
</dbReference>
<evidence type="ECO:0000256" key="2">
    <source>
        <dbReference type="SAM" id="MobiDB-lite"/>
    </source>
</evidence>
<reference evidence="4" key="1">
    <citation type="submission" date="2012-06" db="EMBL/GenBank/DDBJ databases">
        <title>The genome sequence of Coniosporium apollinis CBS 100218.</title>
        <authorList>
            <consortium name="The Broad Institute Genome Sequencing Platform"/>
            <person name="Cuomo C."/>
            <person name="Gorbushina A."/>
            <person name="Noack S."/>
            <person name="Walker B."/>
            <person name="Young S.K."/>
            <person name="Zeng Q."/>
            <person name="Gargeya S."/>
            <person name="Fitzgerald M."/>
            <person name="Haas B."/>
            <person name="Abouelleil A."/>
            <person name="Alvarado L."/>
            <person name="Arachchi H.M."/>
            <person name="Berlin A.M."/>
            <person name="Chapman S.B."/>
            <person name="Goldberg J."/>
            <person name="Griggs A."/>
            <person name="Gujja S."/>
            <person name="Hansen M."/>
            <person name="Howarth C."/>
            <person name="Imamovic A."/>
            <person name="Larimer J."/>
            <person name="McCowan C."/>
            <person name="Montmayeur A."/>
            <person name="Murphy C."/>
            <person name="Neiman D."/>
            <person name="Pearson M."/>
            <person name="Priest M."/>
            <person name="Roberts A."/>
            <person name="Saif S."/>
            <person name="Shea T."/>
            <person name="Sisk P."/>
            <person name="Sykes S."/>
            <person name="Wortman J."/>
            <person name="Nusbaum C."/>
            <person name="Birren B."/>
        </authorList>
    </citation>
    <scope>NUCLEOTIDE SEQUENCE [LARGE SCALE GENOMIC DNA]</scope>
    <source>
        <strain evidence="4">CBS 100218</strain>
    </source>
</reference>
<evidence type="ECO:0000313" key="3">
    <source>
        <dbReference type="EMBL" id="EON67779.1"/>
    </source>
</evidence>
<dbReference type="GeneID" id="19904345"/>
<gene>
    <name evidence="3" type="ORF">W97_07034</name>
</gene>
<protein>
    <recommendedName>
        <fullName evidence="1">Protein YOP1</fullName>
    </recommendedName>
</protein>
<dbReference type="HOGENOM" id="CLU_048918_1_0_1"/>
<dbReference type="OMA" id="WMPWGWG"/>
<comment type="subcellular location">
    <subcellularLocation>
        <location evidence="1">Membrane</location>
        <topology evidence="1">Multi-pass membrane protein</topology>
    </subcellularLocation>
</comment>
<comment type="caution">
    <text evidence="1">Lacks conserved residue(s) required for the propagation of feature annotation.</text>
</comment>
<dbReference type="AlphaFoldDB" id="R7Z164"/>
<dbReference type="PANTHER" id="PTHR12300:SF177">
    <property type="entry name" value="PROTEIN YOP1"/>
    <property type="match status" value="1"/>
</dbReference>
<dbReference type="eggNOG" id="KOG1726">
    <property type="taxonomic scope" value="Eukaryota"/>
</dbReference>
<keyword evidence="4" id="KW-1185">Reference proteome</keyword>
<feature type="region of interest" description="Disordered" evidence="2">
    <location>
        <begin position="237"/>
        <end position="321"/>
    </location>
</feature>
<keyword evidence="1" id="KW-0472">Membrane</keyword>
<name>R7Z164_CONA1</name>
<dbReference type="InterPro" id="IPR004345">
    <property type="entry name" value="TB2_DP1_HVA22"/>
</dbReference>
<dbReference type="STRING" id="1168221.R7Z164"/>
<feature type="compositionally biased region" description="Basic and acidic residues" evidence="2">
    <location>
        <begin position="247"/>
        <end position="279"/>
    </location>
</feature>
<accession>R7Z164</accession>
<dbReference type="EMBL" id="JH767590">
    <property type="protein sequence ID" value="EON67779.1"/>
    <property type="molecule type" value="Genomic_DNA"/>
</dbReference>
<keyword evidence="1" id="KW-1133">Transmembrane helix</keyword>
<sequence>MFDILPNLLTTVLTILLPIYASYKALRTSDPAQLTPWLMYWVIVSLINTVESTFWIITWVPFYAYIRLALGLYLVAPGKQGATFLYTTYVHPFFEDHEREIDEWISQAHDKAKAAGLQYMKQAIEWAKVNVLGMQPKPPSPPPSRHVSYTQALLSRFNLPSAREGLAAPAGDFYALLSTALQTTTASGGSRDVQAESLSNSGTLIPSHLDSMEDRMSYVAAQRERLRVLLQAFDNEADNLSSGPSRESPEERRTEGMAKSRSELDFDKIERDEAAEGRRGSRTASGGWMPWNWGARAVPSAPYPTRPEDRQGSGRSTGLEY</sequence>
<keyword evidence="1" id="KW-0812">Transmembrane</keyword>
<comment type="similarity">
    <text evidence="1">Belongs to the DP1 family.</text>
</comment>
<dbReference type="OrthoDB" id="434647at2759"/>
<dbReference type="PANTHER" id="PTHR12300">
    <property type="entry name" value="HVA22-LIKE PROTEINS"/>
    <property type="match status" value="1"/>
</dbReference>
<feature type="transmembrane region" description="Helical" evidence="1">
    <location>
        <begin position="37"/>
        <end position="66"/>
    </location>
</feature>
<evidence type="ECO:0000313" key="4">
    <source>
        <dbReference type="Proteomes" id="UP000016924"/>
    </source>
</evidence>
<dbReference type="Pfam" id="PF03134">
    <property type="entry name" value="TB2_DP1_HVA22"/>
    <property type="match status" value="1"/>
</dbReference>
<evidence type="ECO:0000256" key="1">
    <source>
        <dbReference type="RuleBase" id="RU362006"/>
    </source>
</evidence>
<dbReference type="GO" id="GO:0016020">
    <property type="term" value="C:membrane"/>
    <property type="evidence" value="ECO:0007669"/>
    <property type="project" value="UniProtKB-SubCell"/>
</dbReference>
<dbReference type="Proteomes" id="UP000016924">
    <property type="component" value="Unassembled WGS sequence"/>
</dbReference>
<organism evidence="3 4">
    <name type="scientific">Coniosporium apollinis (strain CBS 100218)</name>
    <name type="common">Rock-inhabiting black yeast</name>
    <dbReference type="NCBI Taxonomy" id="1168221"/>
    <lineage>
        <taxon>Eukaryota</taxon>
        <taxon>Fungi</taxon>
        <taxon>Dikarya</taxon>
        <taxon>Ascomycota</taxon>
        <taxon>Pezizomycotina</taxon>
        <taxon>Dothideomycetes</taxon>
        <taxon>Dothideomycetes incertae sedis</taxon>
        <taxon>Coniosporium</taxon>
    </lineage>
</organism>